<feature type="domain" description="Polymerase beta nucleotidyltransferase" evidence="1">
    <location>
        <begin position="10"/>
        <end position="98"/>
    </location>
</feature>
<evidence type="ECO:0000259" key="1">
    <source>
        <dbReference type="Pfam" id="PF18765"/>
    </source>
</evidence>
<proteinExistence type="predicted"/>
<dbReference type="InterPro" id="IPR043519">
    <property type="entry name" value="NT_sf"/>
</dbReference>
<gene>
    <name evidence="2" type="ORF">NNHBGCAA_00001</name>
</gene>
<dbReference type="EMBL" id="MT631555">
    <property type="protein sequence ID" value="QNO53901.1"/>
    <property type="molecule type" value="Genomic_DNA"/>
</dbReference>
<dbReference type="AlphaFoldDB" id="A0A7G9Z0W7"/>
<name>A0A7G9Z0W7_9EURY</name>
<reference evidence="2" key="1">
    <citation type="submission" date="2020-06" db="EMBL/GenBank/DDBJ databases">
        <title>Unique genomic features of the anaerobic methanotrophic archaea.</title>
        <authorList>
            <person name="Chadwick G.L."/>
            <person name="Skennerton C.T."/>
            <person name="Laso-Perez R."/>
            <person name="Leu A.O."/>
            <person name="Speth D.R."/>
            <person name="Yu H."/>
            <person name="Morgan-Lang C."/>
            <person name="Hatzenpichler R."/>
            <person name="Goudeau D."/>
            <person name="Malmstrom R."/>
            <person name="Brazelton W.J."/>
            <person name="Woyke T."/>
            <person name="Hallam S.J."/>
            <person name="Tyson G.W."/>
            <person name="Wegener G."/>
            <person name="Boetius A."/>
            <person name="Orphan V."/>
        </authorList>
    </citation>
    <scope>NUCLEOTIDE SEQUENCE</scope>
</reference>
<dbReference type="Pfam" id="PF18765">
    <property type="entry name" value="Polbeta"/>
    <property type="match status" value="1"/>
</dbReference>
<sequence length="98" mass="11257">MEKIHKVASEIGEANENVLKIILFGSLAERRGVPGSDADILIILKTDDKPFMNRIPEWSERFSIDFPVEIFPYTEKELNKNNPIVQEAVKRGITLFER</sequence>
<dbReference type="InterPro" id="IPR041633">
    <property type="entry name" value="Polbeta"/>
</dbReference>
<accession>A0A7G9Z0W7</accession>
<evidence type="ECO:0000313" key="2">
    <source>
        <dbReference type="EMBL" id="QNO53901.1"/>
    </source>
</evidence>
<dbReference type="PANTHER" id="PTHR43449:SF1">
    <property type="entry name" value="POLYMERASE BETA NUCLEOTIDYLTRANSFERASE DOMAIN-CONTAINING PROTEIN"/>
    <property type="match status" value="1"/>
</dbReference>
<dbReference type="PANTHER" id="PTHR43449">
    <property type="entry name" value="NUCLEOTIDYLTRANSFERASE"/>
    <property type="match status" value="1"/>
</dbReference>
<dbReference type="CDD" id="cd05403">
    <property type="entry name" value="NT_KNTase_like"/>
    <property type="match status" value="1"/>
</dbReference>
<protein>
    <recommendedName>
        <fullName evidence="1">Polymerase beta nucleotidyltransferase domain-containing protein</fullName>
    </recommendedName>
</protein>
<dbReference type="SUPFAM" id="SSF81301">
    <property type="entry name" value="Nucleotidyltransferase"/>
    <property type="match status" value="1"/>
</dbReference>
<organism evidence="2">
    <name type="scientific">Candidatus Methanophagaceae archaeon ANME-1 ERB6</name>
    <dbReference type="NCBI Taxonomy" id="2759912"/>
    <lineage>
        <taxon>Archaea</taxon>
        <taxon>Methanobacteriati</taxon>
        <taxon>Methanobacteriota</taxon>
        <taxon>Stenosarchaea group</taxon>
        <taxon>Methanomicrobia</taxon>
        <taxon>Candidatus Methanophagales</taxon>
        <taxon>Candidatus Methanophagaceae</taxon>
    </lineage>
</organism>
<dbReference type="Gene3D" id="3.30.460.10">
    <property type="entry name" value="Beta Polymerase, domain 2"/>
    <property type="match status" value="1"/>
</dbReference>